<accession>A0A0A8YNU2</accession>
<sequence>MCSSPCNHVCITKKTTLLKVVGWQVVSSVLPSNVFNGTSPYNSSYFK</sequence>
<dbReference type="EMBL" id="GBRH01270432">
    <property type="protein sequence ID" value="JAD27463.1"/>
    <property type="molecule type" value="Transcribed_RNA"/>
</dbReference>
<evidence type="ECO:0000313" key="1">
    <source>
        <dbReference type="EMBL" id="JAD27463.1"/>
    </source>
</evidence>
<protein>
    <submittedName>
        <fullName evidence="1">Uncharacterized protein</fullName>
    </submittedName>
</protein>
<proteinExistence type="predicted"/>
<reference evidence="1" key="2">
    <citation type="journal article" date="2015" name="Data Brief">
        <title>Shoot transcriptome of the giant reed, Arundo donax.</title>
        <authorList>
            <person name="Barrero R.A."/>
            <person name="Guerrero F.D."/>
            <person name="Moolhuijzen P."/>
            <person name="Goolsby J.A."/>
            <person name="Tidwell J."/>
            <person name="Bellgard S.E."/>
            <person name="Bellgard M.I."/>
        </authorList>
    </citation>
    <scope>NUCLEOTIDE SEQUENCE</scope>
    <source>
        <tissue evidence="1">Shoot tissue taken approximately 20 cm above the soil surface</tissue>
    </source>
</reference>
<reference evidence="1" key="1">
    <citation type="submission" date="2014-09" db="EMBL/GenBank/DDBJ databases">
        <authorList>
            <person name="Magalhaes I.L.F."/>
            <person name="Oliveira U."/>
            <person name="Santos F.R."/>
            <person name="Vidigal T.H.D.A."/>
            <person name="Brescovit A.D."/>
            <person name="Santos A.J."/>
        </authorList>
    </citation>
    <scope>NUCLEOTIDE SEQUENCE</scope>
    <source>
        <tissue evidence="1">Shoot tissue taken approximately 20 cm above the soil surface</tissue>
    </source>
</reference>
<dbReference type="AlphaFoldDB" id="A0A0A8YNU2"/>
<organism evidence="1">
    <name type="scientific">Arundo donax</name>
    <name type="common">Giant reed</name>
    <name type="synonym">Donax arundinaceus</name>
    <dbReference type="NCBI Taxonomy" id="35708"/>
    <lineage>
        <taxon>Eukaryota</taxon>
        <taxon>Viridiplantae</taxon>
        <taxon>Streptophyta</taxon>
        <taxon>Embryophyta</taxon>
        <taxon>Tracheophyta</taxon>
        <taxon>Spermatophyta</taxon>
        <taxon>Magnoliopsida</taxon>
        <taxon>Liliopsida</taxon>
        <taxon>Poales</taxon>
        <taxon>Poaceae</taxon>
        <taxon>PACMAD clade</taxon>
        <taxon>Arundinoideae</taxon>
        <taxon>Arundineae</taxon>
        <taxon>Arundo</taxon>
    </lineage>
</organism>
<name>A0A0A8YNU2_ARUDO</name>